<accession>A0A9D3WPC4</accession>
<organism evidence="1 2">
    <name type="scientific">Mauremys mutica</name>
    <name type="common">yellowpond turtle</name>
    <dbReference type="NCBI Taxonomy" id="74926"/>
    <lineage>
        <taxon>Eukaryota</taxon>
        <taxon>Metazoa</taxon>
        <taxon>Chordata</taxon>
        <taxon>Craniata</taxon>
        <taxon>Vertebrata</taxon>
        <taxon>Euteleostomi</taxon>
        <taxon>Archelosauria</taxon>
        <taxon>Testudinata</taxon>
        <taxon>Testudines</taxon>
        <taxon>Cryptodira</taxon>
        <taxon>Durocryptodira</taxon>
        <taxon>Testudinoidea</taxon>
        <taxon>Geoemydidae</taxon>
        <taxon>Geoemydinae</taxon>
        <taxon>Mauremys</taxon>
    </lineage>
</organism>
<name>A0A9D3WPC4_9SAUR</name>
<comment type="caution">
    <text evidence="1">The sequence shown here is derived from an EMBL/GenBank/DDBJ whole genome shotgun (WGS) entry which is preliminary data.</text>
</comment>
<evidence type="ECO:0000313" key="2">
    <source>
        <dbReference type="Proteomes" id="UP000827986"/>
    </source>
</evidence>
<dbReference type="PANTHER" id="PTHR45749">
    <property type="match status" value="1"/>
</dbReference>
<dbReference type="Proteomes" id="UP000827986">
    <property type="component" value="Unassembled WGS sequence"/>
</dbReference>
<proteinExistence type="predicted"/>
<keyword evidence="2" id="KW-1185">Reference proteome</keyword>
<dbReference type="PANTHER" id="PTHR45749:SF33">
    <property type="entry name" value="ZINC FINGER MYM-TYPE PROTEIN 1"/>
    <property type="match status" value="1"/>
</dbReference>
<evidence type="ECO:0008006" key="3">
    <source>
        <dbReference type="Google" id="ProtNLM"/>
    </source>
</evidence>
<dbReference type="AlphaFoldDB" id="A0A9D3WPC4"/>
<dbReference type="EMBL" id="JAHDVG010000486">
    <property type="protein sequence ID" value="KAH1167904.1"/>
    <property type="molecule type" value="Genomic_DNA"/>
</dbReference>
<protein>
    <recommendedName>
        <fullName evidence="3">DUF4371 domain-containing protein</fullName>
    </recommendedName>
</protein>
<sequence>MSQIVRYVRINTGILSIEESFTDLIETKEKMGSGLAKEIIKFENDGLDLQNPRVQGYDNGANMSGVYKGVKAVILQKNRLANFVPCSAHCLNVVGVRAASINSTMVSFFAAVQK</sequence>
<reference evidence="1" key="1">
    <citation type="submission" date="2021-09" db="EMBL/GenBank/DDBJ databases">
        <title>The genome of Mauremys mutica provides insights into the evolution of semi-aquatic lifestyle.</title>
        <authorList>
            <person name="Gong S."/>
            <person name="Gao Y."/>
        </authorList>
    </citation>
    <scope>NUCLEOTIDE SEQUENCE</scope>
    <source>
        <strain evidence="1">MM-2020</strain>
        <tissue evidence="1">Muscle</tissue>
    </source>
</reference>
<gene>
    <name evidence="1" type="ORF">KIL84_003387</name>
</gene>
<evidence type="ECO:0000313" key="1">
    <source>
        <dbReference type="EMBL" id="KAH1167904.1"/>
    </source>
</evidence>